<dbReference type="EC" id="6.3.1.13" evidence="10"/>
<dbReference type="GO" id="GO:0006423">
    <property type="term" value="P:cysteinyl-tRNA aminoacylation"/>
    <property type="evidence" value="ECO:0007669"/>
    <property type="project" value="TreeGrafter"/>
</dbReference>
<feature type="short sequence motif" description="'KMSKS' region" evidence="10">
    <location>
        <begin position="298"/>
        <end position="302"/>
    </location>
</feature>
<evidence type="ECO:0000256" key="8">
    <source>
        <dbReference type="ARBA" id="ARBA00022840"/>
    </source>
</evidence>
<dbReference type="InterPro" id="IPR024909">
    <property type="entry name" value="Cys-tRNA/MSH_ligase"/>
</dbReference>
<dbReference type="PANTHER" id="PTHR10890:SF3">
    <property type="entry name" value="CYSTEINE--TRNA LIGASE, CYTOPLASMIC"/>
    <property type="match status" value="1"/>
</dbReference>
<evidence type="ECO:0000256" key="4">
    <source>
        <dbReference type="ARBA" id="ARBA00022598"/>
    </source>
</evidence>
<evidence type="ECO:0000256" key="2">
    <source>
        <dbReference type="ARBA" id="ARBA00007723"/>
    </source>
</evidence>
<evidence type="ECO:0000256" key="7">
    <source>
        <dbReference type="ARBA" id="ARBA00022833"/>
    </source>
</evidence>
<feature type="short sequence motif" description="'HIGH' region" evidence="10">
    <location>
        <begin position="46"/>
        <end position="56"/>
    </location>
</feature>
<evidence type="ECO:0000256" key="1">
    <source>
        <dbReference type="ARBA" id="ARBA00003679"/>
    </source>
</evidence>
<dbReference type="EMBL" id="JACHNA010000001">
    <property type="protein sequence ID" value="MBB4735247.1"/>
    <property type="molecule type" value="Genomic_DNA"/>
</dbReference>
<feature type="binding site" evidence="10">
    <location>
        <position position="59"/>
    </location>
    <ligand>
        <name>L-cysteinyl-5'-AMP</name>
        <dbReference type="ChEBI" id="CHEBI:144924"/>
    </ligand>
</feature>
<comment type="similarity">
    <text evidence="2 10">Belongs to the class-I aminoacyl-tRNA synthetase family. MshC subfamily.</text>
</comment>
<dbReference type="GO" id="GO:0004817">
    <property type="term" value="F:cysteine-tRNA ligase activity"/>
    <property type="evidence" value="ECO:0007669"/>
    <property type="project" value="TreeGrafter"/>
</dbReference>
<dbReference type="Pfam" id="PF01406">
    <property type="entry name" value="tRNA-synt_1e"/>
    <property type="match status" value="1"/>
</dbReference>
<feature type="region of interest" description="Disordered" evidence="11">
    <location>
        <begin position="1"/>
        <end position="34"/>
    </location>
</feature>
<dbReference type="PRINTS" id="PR00983">
    <property type="entry name" value="TRNASYNTHCYS"/>
</dbReference>
<feature type="binding site" evidence="10">
    <location>
        <position position="241"/>
    </location>
    <ligand>
        <name>Zn(2+)</name>
        <dbReference type="ChEBI" id="CHEBI:29105"/>
    </ligand>
</feature>
<comment type="function">
    <text evidence="1 10">Catalyzes the ATP-dependent condensation of GlcN-Ins and L-cysteine to form L-Cys-GlcN-Ins.</text>
</comment>
<keyword evidence="4 10" id="KW-0436">Ligase</keyword>
<dbReference type="GO" id="GO:0035446">
    <property type="term" value="F:cysteine-glucosaminylinositol ligase activity"/>
    <property type="evidence" value="ECO:0007669"/>
    <property type="project" value="UniProtKB-UniRule"/>
</dbReference>
<evidence type="ECO:0000256" key="10">
    <source>
        <dbReference type="HAMAP-Rule" id="MF_01697"/>
    </source>
</evidence>
<dbReference type="InterPro" id="IPR014729">
    <property type="entry name" value="Rossmann-like_a/b/a_fold"/>
</dbReference>
<feature type="short sequence motif" description="'ERGGDP' region" evidence="10">
    <location>
        <begin position="196"/>
        <end position="201"/>
    </location>
</feature>
<feature type="binding site" evidence="10">
    <location>
        <position position="44"/>
    </location>
    <ligand>
        <name>Zn(2+)</name>
        <dbReference type="ChEBI" id="CHEBI:29105"/>
    </ligand>
</feature>
<name>A0A7W7GNB3_9MICC</name>
<feature type="binding site" evidence="10">
    <location>
        <position position="237"/>
    </location>
    <ligand>
        <name>L-cysteinyl-5'-AMP</name>
        <dbReference type="ChEBI" id="CHEBI:144924"/>
    </ligand>
</feature>
<comment type="caution">
    <text evidence="13">The sequence shown here is derived from an EMBL/GenBank/DDBJ whole genome shotgun (WGS) entry which is preliminary data.</text>
</comment>
<evidence type="ECO:0000313" key="13">
    <source>
        <dbReference type="EMBL" id="MBB4735247.1"/>
    </source>
</evidence>
<keyword evidence="8 10" id="KW-0067">ATP-binding</keyword>
<protein>
    <recommendedName>
        <fullName evidence="10">L-cysteine:1D-myo-inositol 2-amino-2-deoxy-alpha-D-glucopyranoside ligase</fullName>
        <shortName evidence="10">L-Cys:GlcN-Ins ligase</shortName>
        <ecNumber evidence="10">6.3.1.13</ecNumber>
    </recommendedName>
    <alternativeName>
        <fullName evidence="10">Mycothiol ligase</fullName>
        <shortName evidence="10">MSH ligase</shortName>
    </alternativeName>
</protein>
<feature type="region of interest" description="Disordered" evidence="11">
    <location>
        <begin position="396"/>
        <end position="418"/>
    </location>
</feature>
<feature type="binding site" evidence="10">
    <location>
        <position position="266"/>
    </location>
    <ligand>
        <name>Zn(2+)</name>
        <dbReference type="ChEBI" id="CHEBI:29105"/>
    </ligand>
</feature>
<proteinExistence type="inferred from homology"/>
<keyword evidence="5 10" id="KW-0479">Metal-binding</keyword>
<dbReference type="InterPro" id="IPR032678">
    <property type="entry name" value="tRNA-synt_1_cat_dom"/>
</dbReference>
<evidence type="ECO:0000256" key="5">
    <source>
        <dbReference type="ARBA" id="ARBA00022723"/>
    </source>
</evidence>
<dbReference type="GO" id="GO:0005524">
    <property type="term" value="F:ATP binding"/>
    <property type="evidence" value="ECO:0007669"/>
    <property type="project" value="UniProtKB-KW"/>
</dbReference>
<dbReference type="Gene3D" id="1.20.120.640">
    <property type="entry name" value="Anticodon-binding domain of a subclass of class I aminoacyl-tRNA synthetases"/>
    <property type="match status" value="1"/>
</dbReference>
<evidence type="ECO:0000259" key="12">
    <source>
        <dbReference type="Pfam" id="PF01406"/>
    </source>
</evidence>
<dbReference type="SUPFAM" id="SSF52374">
    <property type="entry name" value="Nucleotidylyl transferase"/>
    <property type="match status" value="1"/>
</dbReference>
<organism evidence="13 14">
    <name type="scientific">Micrococcus cohnii</name>
    <dbReference type="NCBI Taxonomy" id="993416"/>
    <lineage>
        <taxon>Bacteria</taxon>
        <taxon>Bacillati</taxon>
        <taxon>Actinomycetota</taxon>
        <taxon>Actinomycetes</taxon>
        <taxon>Micrococcales</taxon>
        <taxon>Micrococcaceae</taxon>
        <taxon>Micrococcus</taxon>
    </lineage>
</organism>
<dbReference type="GO" id="GO:0010125">
    <property type="term" value="P:mycothiol biosynthetic process"/>
    <property type="evidence" value="ECO:0007669"/>
    <property type="project" value="UniProtKB-UniRule"/>
</dbReference>
<comment type="cofactor">
    <cofactor evidence="10">
        <name>Zn(2+)</name>
        <dbReference type="ChEBI" id="CHEBI:29105"/>
    </cofactor>
    <text evidence="10">Binds 1 zinc ion per subunit.</text>
</comment>
<dbReference type="RefSeq" id="WP_184241158.1">
    <property type="nucleotide sequence ID" value="NZ_JACHNA010000001.1"/>
</dbReference>
<keyword evidence="14" id="KW-1185">Reference proteome</keyword>
<feature type="binding site" evidence="10">
    <location>
        <begin position="44"/>
        <end position="47"/>
    </location>
    <ligand>
        <name>L-cysteinyl-5'-AMP</name>
        <dbReference type="ChEBI" id="CHEBI:144924"/>
    </ligand>
</feature>
<reference evidence="13 14" key="1">
    <citation type="submission" date="2020-08" db="EMBL/GenBank/DDBJ databases">
        <title>Sequencing the genomes of 1000 actinobacteria strains.</title>
        <authorList>
            <person name="Klenk H.-P."/>
        </authorList>
    </citation>
    <scope>NUCLEOTIDE SEQUENCE [LARGE SCALE GENOMIC DNA]</scope>
    <source>
        <strain evidence="13 14">DSM 23974</strain>
    </source>
</reference>
<dbReference type="HAMAP" id="MF_01697">
    <property type="entry name" value="MshC"/>
    <property type="match status" value="1"/>
</dbReference>
<dbReference type="GO" id="GO:0008270">
    <property type="term" value="F:zinc ion binding"/>
    <property type="evidence" value="ECO:0007669"/>
    <property type="project" value="UniProtKB-UniRule"/>
</dbReference>
<keyword evidence="7 10" id="KW-0862">Zinc</keyword>
<feature type="binding site" evidence="10">
    <location>
        <begin position="259"/>
        <end position="261"/>
    </location>
    <ligand>
        <name>L-cysteinyl-5'-AMP</name>
        <dbReference type="ChEBI" id="CHEBI:144924"/>
    </ligand>
</feature>
<dbReference type="PANTHER" id="PTHR10890">
    <property type="entry name" value="CYSTEINYL-TRNA SYNTHETASE"/>
    <property type="match status" value="1"/>
</dbReference>
<evidence type="ECO:0000256" key="9">
    <source>
        <dbReference type="ARBA" id="ARBA00048350"/>
    </source>
</evidence>
<evidence type="ECO:0000256" key="3">
    <source>
        <dbReference type="ARBA" id="ARBA00011245"/>
    </source>
</evidence>
<feature type="binding site" evidence="10">
    <location>
        <position position="292"/>
    </location>
    <ligand>
        <name>L-cysteinyl-5'-AMP</name>
        <dbReference type="ChEBI" id="CHEBI:144924"/>
    </ligand>
</feature>
<comment type="catalytic activity">
    <reaction evidence="9 10">
        <text>1D-myo-inositol 2-amino-2-deoxy-alpha-D-glucopyranoside + L-cysteine + ATP = 1D-myo-inositol 2-(L-cysteinylamino)-2-deoxy-alpha-D-glucopyranoside + AMP + diphosphate + H(+)</text>
        <dbReference type="Rhea" id="RHEA:26176"/>
        <dbReference type="ChEBI" id="CHEBI:15378"/>
        <dbReference type="ChEBI" id="CHEBI:30616"/>
        <dbReference type="ChEBI" id="CHEBI:33019"/>
        <dbReference type="ChEBI" id="CHEBI:35235"/>
        <dbReference type="ChEBI" id="CHEBI:58886"/>
        <dbReference type="ChEBI" id="CHEBI:58887"/>
        <dbReference type="ChEBI" id="CHEBI:456215"/>
        <dbReference type="EC" id="6.3.1.13"/>
    </reaction>
</comment>
<feature type="domain" description="tRNA synthetases class I catalytic" evidence="12">
    <location>
        <begin position="37"/>
        <end position="346"/>
    </location>
</feature>
<dbReference type="NCBIfam" id="TIGR03447">
    <property type="entry name" value="mycothiol_MshC"/>
    <property type="match status" value="1"/>
</dbReference>
<dbReference type="AlphaFoldDB" id="A0A7W7GNB3"/>
<dbReference type="GO" id="GO:0005829">
    <property type="term" value="C:cytosol"/>
    <property type="evidence" value="ECO:0007669"/>
    <property type="project" value="TreeGrafter"/>
</dbReference>
<feature type="binding site" evidence="10">
    <location>
        <begin position="82"/>
        <end position="84"/>
    </location>
    <ligand>
        <name>L-cysteinyl-5'-AMP</name>
        <dbReference type="ChEBI" id="CHEBI:144924"/>
    </ligand>
</feature>
<accession>A0A7W7GNB3</accession>
<evidence type="ECO:0000313" key="14">
    <source>
        <dbReference type="Proteomes" id="UP000540191"/>
    </source>
</evidence>
<evidence type="ECO:0000256" key="11">
    <source>
        <dbReference type="SAM" id="MobiDB-lite"/>
    </source>
</evidence>
<dbReference type="Proteomes" id="UP000540191">
    <property type="component" value="Unassembled WGS sequence"/>
</dbReference>
<keyword evidence="6 10" id="KW-0547">Nucleotide-binding</keyword>
<gene>
    <name evidence="10" type="primary">mshC</name>
    <name evidence="13" type="ORF">HDA30_000755</name>
</gene>
<sequence>MHSWTDPAPPRIRPHDDRLELFDTSTGTTRHPGNDADSASLYVCGITPYDATHLGHANTYVAFDLLHRYWLAAGLEVAYTQNVTDVDDPLLERADASGVAWDDLAREQTDLFRTDMQALNVLAPHHYLSVSETVPAIVAAVEALVERGLGYRVPGGDGEPDGDVYFDTRAAERQTPWRLGAIGAHDEDEMRRFFAERGGDPDRAGKRDPFDPLLWRAARDGEPSWDGGTLGAGRPGWHVECSVIARSTLPAPFTVQAGGSDLRFPHHEFSAAHATGLDDAPLALTYTHSGMVGLDGQKMSKSLGNLELVSRLRAAGVDPVAIRAGLLDHHYRSDWDWSAQVLERAQARVAAWRQALAAERPEDAESLRRQIVEALSRDLDAPAALAALDRWADQAQARTAQQGHAEGSGPGTDALPAGADAAGVTEVVDALLGLRLR</sequence>
<evidence type="ECO:0000256" key="6">
    <source>
        <dbReference type="ARBA" id="ARBA00022741"/>
    </source>
</evidence>
<comment type="subunit">
    <text evidence="3 10">Monomer.</text>
</comment>
<dbReference type="Gene3D" id="3.40.50.620">
    <property type="entry name" value="HUPs"/>
    <property type="match status" value="1"/>
</dbReference>
<dbReference type="InterPro" id="IPR017812">
    <property type="entry name" value="Mycothiol_ligase_MshC"/>
</dbReference>